<evidence type="ECO:0000313" key="2">
    <source>
        <dbReference type="Proteomes" id="UP001151760"/>
    </source>
</evidence>
<evidence type="ECO:0000313" key="1">
    <source>
        <dbReference type="EMBL" id="GJU05968.1"/>
    </source>
</evidence>
<reference evidence="1" key="1">
    <citation type="journal article" date="2022" name="Int. J. Mol. Sci.">
        <title>Draft Genome of Tanacetum Coccineum: Genomic Comparison of Closely Related Tanacetum-Family Plants.</title>
        <authorList>
            <person name="Yamashiro T."/>
            <person name="Shiraishi A."/>
            <person name="Nakayama K."/>
            <person name="Satake H."/>
        </authorList>
    </citation>
    <scope>NUCLEOTIDE SEQUENCE</scope>
</reference>
<dbReference type="Proteomes" id="UP001151760">
    <property type="component" value="Unassembled WGS sequence"/>
</dbReference>
<reference evidence="1" key="2">
    <citation type="submission" date="2022-01" db="EMBL/GenBank/DDBJ databases">
        <authorList>
            <person name="Yamashiro T."/>
            <person name="Shiraishi A."/>
            <person name="Satake H."/>
            <person name="Nakayama K."/>
        </authorList>
    </citation>
    <scope>NUCLEOTIDE SEQUENCE</scope>
</reference>
<keyword evidence="2" id="KW-1185">Reference proteome</keyword>
<name>A0ABQ5J312_9ASTR</name>
<accession>A0ABQ5J312</accession>
<dbReference type="EMBL" id="BQNB010021394">
    <property type="protein sequence ID" value="GJU05968.1"/>
    <property type="molecule type" value="Genomic_DNA"/>
</dbReference>
<gene>
    <name evidence="1" type="ORF">Tco_1122398</name>
</gene>
<sequence length="299" mass="32357">MGTDPTIGLQREKEVYSIFPNQNDTLHERPGRKIRLYTRFFNYANFRLPLSTFLVDVLRHFRINISQLSMIGAAKNEDEPLFLATTIRRIVLLLLVASDRAESELEVSVDRLFDECGSGNQADEGDSMGVGEGANIQPIVKASHPPKKLREDHGTPGGTSVGGKSHFTIKRLLVRAVLNADVGVAVIPTLPFVTAFVSSTPEHEAEDHTDSVAKPNLVTIGASQRFVISLDSSHHSGPTIAEAEVDSLSRSSVPIMTTVTTVTSTVDPALVAKVKFIKPSLFSVDSSSGGRANPHTGVF</sequence>
<proteinExistence type="predicted"/>
<comment type="caution">
    <text evidence="1">The sequence shown here is derived from an EMBL/GenBank/DDBJ whole genome shotgun (WGS) entry which is preliminary data.</text>
</comment>
<organism evidence="1 2">
    <name type="scientific">Tanacetum coccineum</name>
    <dbReference type="NCBI Taxonomy" id="301880"/>
    <lineage>
        <taxon>Eukaryota</taxon>
        <taxon>Viridiplantae</taxon>
        <taxon>Streptophyta</taxon>
        <taxon>Embryophyta</taxon>
        <taxon>Tracheophyta</taxon>
        <taxon>Spermatophyta</taxon>
        <taxon>Magnoliopsida</taxon>
        <taxon>eudicotyledons</taxon>
        <taxon>Gunneridae</taxon>
        <taxon>Pentapetalae</taxon>
        <taxon>asterids</taxon>
        <taxon>campanulids</taxon>
        <taxon>Asterales</taxon>
        <taxon>Asteraceae</taxon>
        <taxon>Asteroideae</taxon>
        <taxon>Anthemideae</taxon>
        <taxon>Anthemidinae</taxon>
        <taxon>Tanacetum</taxon>
    </lineage>
</organism>
<protein>
    <submittedName>
        <fullName evidence="1">Uncharacterized protein</fullName>
    </submittedName>
</protein>